<keyword evidence="4" id="KW-1185">Reference proteome</keyword>
<sequence length="257" mass="29092">MSTYAILSDIHSNIYALRAVVEHAKRFGTEQFINLGDILYGPIAPQETYHYLQSLDAVTICGNQDRQIFQATQSELDSNSTMKFIWQQLDEEAHAWMKSLPFDCQITDEIYACHGTPNDDLEYLLEDASQGYAQLRPDRAILDRLDGQPSPIILCGHTHTPRCVTLSTGQMVINPGSVGMPAYTDDAPFLHSMENYSPHARYATLSLNSHHQWEVAFHSVVYDVDSAVMQASLRERQDWVHFLTTGRGLSEQKIKEL</sequence>
<dbReference type="GO" id="GO:0005737">
    <property type="term" value="C:cytoplasm"/>
    <property type="evidence" value="ECO:0007669"/>
    <property type="project" value="TreeGrafter"/>
</dbReference>
<evidence type="ECO:0000313" key="3">
    <source>
        <dbReference type="EMBL" id="EGU43425.1"/>
    </source>
</evidence>
<comment type="caution">
    <text evidence="3">The sequence shown here is derived from an EMBL/GenBank/DDBJ whole genome shotgun (WGS) entry which is preliminary data.</text>
</comment>
<evidence type="ECO:0000313" key="4">
    <source>
        <dbReference type="Proteomes" id="UP000004605"/>
    </source>
</evidence>
<dbReference type="CDD" id="cd00838">
    <property type="entry name" value="MPP_superfamily"/>
    <property type="match status" value="1"/>
</dbReference>
<feature type="domain" description="Calcineurin-like phosphoesterase" evidence="2">
    <location>
        <begin position="5"/>
        <end position="184"/>
    </location>
</feature>
<reference evidence="3 4" key="1">
    <citation type="journal article" date="2012" name="Int. J. Syst. Evol. Microbiol.">
        <title>Vibrio caribbeanicus sp. nov., isolated from the marine sponge Scleritoderma cyanea.</title>
        <authorList>
            <person name="Hoffmann M."/>
            <person name="Monday S.R."/>
            <person name="Allard M.W."/>
            <person name="Strain E.A."/>
            <person name="Whittaker P."/>
            <person name="Naum M."/>
            <person name="McCarthy P.J."/>
            <person name="Lopez J.V."/>
            <person name="Fischer M."/>
            <person name="Brown E.W."/>
        </authorList>
    </citation>
    <scope>NUCLEOTIDE SEQUENCE [LARGE SCALE GENOMIC DNA]</scope>
    <source>
        <strain evidence="3 4">ATCC 700023</strain>
    </source>
</reference>
<accession>F9S0F5</accession>
<dbReference type="InterPro" id="IPR029052">
    <property type="entry name" value="Metallo-depent_PP-like"/>
</dbReference>
<dbReference type="InterPro" id="IPR011152">
    <property type="entry name" value="Pesterase_MJ0912"/>
</dbReference>
<dbReference type="SUPFAM" id="SSF56300">
    <property type="entry name" value="Metallo-dependent phosphatases"/>
    <property type="match status" value="1"/>
</dbReference>
<dbReference type="InterPro" id="IPR050126">
    <property type="entry name" value="Ap4A_hydrolase"/>
</dbReference>
<gene>
    <name evidence="3" type="ORF">VII00023_16375</name>
</gene>
<dbReference type="Gene3D" id="3.60.21.10">
    <property type="match status" value="1"/>
</dbReference>
<evidence type="ECO:0000256" key="1">
    <source>
        <dbReference type="ARBA" id="ARBA00008950"/>
    </source>
</evidence>
<name>F9S0F5_9VIBR</name>
<dbReference type="Pfam" id="PF12850">
    <property type="entry name" value="Metallophos_2"/>
    <property type="match status" value="1"/>
</dbReference>
<dbReference type="AlphaFoldDB" id="F9S0F5"/>
<dbReference type="PIRSF" id="PIRSF000883">
    <property type="entry name" value="Pesterase_MJ0912"/>
    <property type="match status" value="1"/>
</dbReference>
<dbReference type="GO" id="GO:0016791">
    <property type="term" value="F:phosphatase activity"/>
    <property type="evidence" value="ECO:0007669"/>
    <property type="project" value="TreeGrafter"/>
</dbReference>
<comment type="similarity">
    <text evidence="1">Belongs to the metallophosphoesterase superfamily. YfcE family.</text>
</comment>
<dbReference type="Proteomes" id="UP000004605">
    <property type="component" value="Unassembled WGS sequence"/>
</dbReference>
<dbReference type="PANTHER" id="PTHR42850">
    <property type="entry name" value="METALLOPHOSPHOESTERASE"/>
    <property type="match status" value="1"/>
</dbReference>
<dbReference type="OrthoDB" id="9813918at2"/>
<proteinExistence type="inferred from homology"/>
<dbReference type="EMBL" id="AFWF01000086">
    <property type="protein sequence ID" value="EGU43425.1"/>
    <property type="molecule type" value="Genomic_DNA"/>
</dbReference>
<organism evidence="3 4">
    <name type="scientific">Vibrio ichthyoenteri ATCC 700023</name>
    <dbReference type="NCBI Taxonomy" id="870968"/>
    <lineage>
        <taxon>Bacteria</taxon>
        <taxon>Pseudomonadati</taxon>
        <taxon>Pseudomonadota</taxon>
        <taxon>Gammaproteobacteria</taxon>
        <taxon>Vibrionales</taxon>
        <taxon>Vibrionaceae</taxon>
        <taxon>Vibrio</taxon>
    </lineage>
</organism>
<dbReference type="PANTHER" id="PTHR42850:SF2">
    <property type="entry name" value="BLL5683 PROTEIN"/>
    <property type="match status" value="1"/>
</dbReference>
<evidence type="ECO:0000259" key="2">
    <source>
        <dbReference type="Pfam" id="PF12850"/>
    </source>
</evidence>
<protein>
    <submittedName>
        <fullName evidence="3">Ser/Thr protein phosphatase family protein</fullName>
    </submittedName>
</protein>
<dbReference type="InterPro" id="IPR024654">
    <property type="entry name" value="Calcineurin-like_PHP_lpxH"/>
</dbReference>